<organism evidence="2 3">
    <name type="scientific">Luteipulveratus halotolerans</name>
    <dbReference type="NCBI Taxonomy" id="1631356"/>
    <lineage>
        <taxon>Bacteria</taxon>
        <taxon>Bacillati</taxon>
        <taxon>Actinomycetota</taxon>
        <taxon>Actinomycetes</taxon>
        <taxon>Micrococcales</taxon>
        <taxon>Dermacoccaceae</taxon>
        <taxon>Luteipulveratus</taxon>
    </lineage>
</organism>
<dbReference type="InterPro" id="IPR021214">
    <property type="entry name" value="DUF2568"/>
</dbReference>
<evidence type="ECO:0008006" key="4">
    <source>
        <dbReference type="Google" id="ProtNLM"/>
    </source>
</evidence>
<dbReference type="STRING" id="1631356.VV01_20095"/>
<dbReference type="Pfam" id="PF10823">
    <property type="entry name" value="DUF2568"/>
    <property type="match status" value="1"/>
</dbReference>
<proteinExistence type="predicted"/>
<keyword evidence="1" id="KW-0812">Transmembrane</keyword>
<keyword evidence="1" id="KW-1133">Transmembrane helix</keyword>
<protein>
    <recommendedName>
        <fullName evidence="4">DUF2568 domain-containing protein</fullName>
    </recommendedName>
</protein>
<dbReference type="AlphaFoldDB" id="A0A0L6CMM1"/>
<dbReference type="EMBL" id="LAIR01000002">
    <property type="protein sequence ID" value="KNX38910.1"/>
    <property type="molecule type" value="Genomic_DNA"/>
</dbReference>
<comment type="caution">
    <text evidence="2">The sequence shown here is derived from an EMBL/GenBank/DDBJ whole genome shotgun (WGS) entry which is preliminary data.</text>
</comment>
<evidence type="ECO:0000256" key="1">
    <source>
        <dbReference type="SAM" id="Phobius"/>
    </source>
</evidence>
<keyword evidence="3" id="KW-1185">Reference proteome</keyword>
<evidence type="ECO:0000313" key="3">
    <source>
        <dbReference type="Proteomes" id="UP000037397"/>
    </source>
</evidence>
<keyword evidence="1" id="KW-0472">Membrane</keyword>
<feature type="transmembrane region" description="Helical" evidence="1">
    <location>
        <begin position="96"/>
        <end position="113"/>
    </location>
</feature>
<feature type="transmembrane region" description="Helical" evidence="1">
    <location>
        <begin position="39"/>
        <end position="60"/>
    </location>
</feature>
<feature type="transmembrane region" description="Helical" evidence="1">
    <location>
        <begin position="12"/>
        <end position="33"/>
    </location>
</feature>
<name>A0A0L6CMM1_9MICO</name>
<dbReference type="RefSeq" id="WP_050671439.1">
    <property type="nucleotide sequence ID" value="NZ_LAIR01000002.1"/>
</dbReference>
<sequence>MSTRAGTSRVRLADVALFVLELAVYVAVAWWAYRLVDNVVLKAALALAAIAVMGLIWARYGSPHARRPVYGVARMALWLLWFGAGVAALWFAELPVLAVVLAVAFLWIFWLQLRPRR</sequence>
<reference evidence="3" key="1">
    <citation type="submission" date="2015-03" db="EMBL/GenBank/DDBJ databases">
        <title>Luteipulveratus halotolerans sp. nov., a novel actinobacterium (Dermacoccaceae) from Sarawak, Malaysia.</title>
        <authorList>
            <person name="Juboi H."/>
            <person name="Basik A."/>
            <person name="Shamsul S.S."/>
            <person name="Arnold P."/>
            <person name="Schmitt E.K."/>
            <person name="Sanglier J.-J."/>
            <person name="Yeo T."/>
        </authorList>
    </citation>
    <scope>NUCLEOTIDE SEQUENCE [LARGE SCALE GENOMIC DNA]</scope>
    <source>
        <strain evidence="3">C296001</strain>
    </source>
</reference>
<gene>
    <name evidence="2" type="ORF">VV01_20095</name>
</gene>
<accession>A0A0L6CMM1</accession>
<feature type="transmembrane region" description="Helical" evidence="1">
    <location>
        <begin position="72"/>
        <end position="90"/>
    </location>
</feature>
<dbReference type="Proteomes" id="UP000037397">
    <property type="component" value="Unassembled WGS sequence"/>
</dbReference>
<evidence type="ECO:0000313" key="2">
    <source>
        <dbReference type="EMBL" id="KNX38910.1"/>
    </source>
</evidence>